<evidence type="ECO:0000313" key="3">
    <source>
        <dbReference type="EMBL" id="HGT40520.1"/>
    </source>
</evidence>
<dbReference type="SUPFAM" id="SSF56436">
    <property type="entry name" value="C-type lectin-like"/>
    <property type="match status" value="1"/>
</dbReference>
<feature type="region of interest" description="Disordered" evidence="1">
    <location>
        <begin position="1"/>
        <end position="26"/>
    </location>
</feature>
<organism evidence="3">
    <name type="scientific">Schlesneria paludicola</name>
    <dbReference type="NCBI Taxonomy" id="360056"/>
    <lineage>
        <taxon>Bacteria</taxon>
        <taxon>Pseudomonadati</taxon>
        <taxon>Planctomycetota</taxon>
        <taxon>Planctomycetia</taxon>
        <taxon>Planctomycetales</taxon>
        <taxon>Planctomycetaceae</taxon>
        <taxon>Schlesneria</taxon>
    </lineage>
</organism>
<evidence type="ECO:0000256" key="1">
    <source>
        <dbReference type="SAM" id="MobiDB-lite"/>
    </source>
</evidence>
<protein>
    <submittedName>
        <fullName evidence="3">Formylglycine-generating enzyme family protein</fullName>
    </submittedName>
</protein>
<dbReference type="GO" id="GO:0120147">
    <property type="term" value="F:formylglycine-generating oxidase activity"/>
    <property type="evidence" value="ECO:0007669"/>
    <property type="project" value="TreeGrafter"/>
</dbReference>
<feature type="compositionally biased region" description="Low complexity" evidence="1">
    <location>
        <begin position="1"/>
        <end position="15"/>
    </location>
</feature>
<accession>A0A7C4QQ88</accession>
<dbReference type="InterPro" id="IPR016187">
    <property type="entry name" value="CTDL_fold"/>
</dbReference>
<dbReference type="InterPro" id="IPR051043">
    <property type="entry name" value="Sulfatase_Mod_Factor_Kinase"/>
</dbReference>
<dbReference type="PANTHER" id="PTHR23150">
    <property type="entry name" value="SULFATASE MODIFYING FACTOR 1, 2"/>
    <property type="match status" value="1"/>
</dbReference>
<dbReference type="Gene3D" id="3.90.1580.10">
    <property type="entry name" value="paralog of FGE (formylglycine-generating enzyme)"/>
    <property type="match status" value="1"/>
</dbReference>
<dbReference type="Pfam" id="PF03781">
    <property type="entry name" value="FGE-sulfatase"/>
    <property type="match status" value="1"/>
</dbReference>
<dbReference type="PANTHER" id="PTHR23150:SF19">
    <property type="entry name" value="FORMYLGLYCINE-GENERATING ENZYME"/>
    <property type="match status" value="1"/>
</dbReference>
<dbReference type="InterPro" id="IPR005532">
    <property type="entry name" value="SUMF_dom"/>
</dbReference>
<sequence length="354" mass="40034">MTSPGSENGPENEPPLIVDEPNPTPPGMRWIPGGSFVMGSDNPKFPDEAPAHRVTLDGFWIDETEITNAQFREFVEATGYVTIAEKTPRPEDFAGQVDDLAAIPPENLVAGSICFNSRFDPARLRKDHPLWPYQVWKYVAGANWRQPEGPGSNLEGRWDHPVVHVSWEDAMAYCRWAGTRLPTEAEWEYAARGGRAGADYPWGNVLQPEGKWRHNIWQGEFPLHNEGSDGYLYTSPVKSFPPNDYGLYDMSGNVWEWCYDWYAPDYYRVSPERNPPGPAESFDPLEPNIPKRVQRGGSFMCSDNYCIGYRVAARMKGDPQSGTFHAGFRTVLPAAQWGKSRRTQALRETARRHP</sequence>
<dbReference type="InterPro" id="IPR042095">
    <property type="entry name" value="SUMF_sf"/>
</dbReference>
<comment type="caution">
    <text evidence="3">The sequence shown here is derived from an EMBL/GenBank/DDBJ whole genome shotgun (WGS) entry which is preliminary data.</text>
</comment>
<evidence type="ECO:0000259" key="2">
    <source>
        <dbReference type="Pfam" id="PF03781"/>
    </source>
</evidence>
<name>A0A7C4QQ88_9PLAN</name>
<dbReference type="AlphaFoldDB" id="A0A7C4QQ88"/>
<dbReference type="EMBL" id="DSVQ01000018">
    <property type="protein sequence ID" value="HGT40520.1"/>
    <property type="molecule type" value="Genomic_DNA"/>
</dbReference>
<proteinExistence type="predicted"/>
<reference evidence="3" key="1">
    <citation type="journal article" date="2020" name="mSystems">
        <title>Genome- and Community-Level Interaction Insights into Carbon Utilization and Element Cycling Functions of Hydrothermarchaeota in Hydrothermal Sediment.</title>
        <authorList>
            <person name="Zhou Z."/>
            <person name="Liu Y."/>
            <person name="Xu W."/>
            <person name="Pan J."/>
            <person name="Luo Z.H."/>
            <person name="Li M."/>
        </authorList>
    </citation>
    <scope>NUCLEOTIDE SEQUENCE [LARGE SCALE GENOMIC DNA]</scope>
    <source>
        <strain evidence="3">SpSt-508</strain>
    </source>
</reference>
<gene>
    <name evidence="3" type="ORF">ENS64_14845</name>
</gene>
<feature type="domain" description="Sulfatase-modifying factor enzyme-like" evidence="2">
    <location>
        <begin position="26"/>
        <end position="331"/>
    </location>
</feature>